<name>A0AAD5WUD9_9PEZI</name>
<organism evidence="2 3">
    <name type="scientific">Zalerion maritima</name>
    <dbReference type="NCBI Taxonomy" id="339359"/>
    <lineage>
        <taxon>Eukaryota</taxon>
        <taxon>Fungi</taxon>
        <taxon>Dikarya</taxon>
        <taxon>Ascomycota</taxon>
        <taxon>Pezizomycotina</taxon>
        <taxon>Sordariomycetes</taxon>
        <taxon>Lulworthiomycetidae</taxon>
        <taxon>Lulworthiales</taxon>
        <taxon>Lulworthiaceae</taxon>
        <taxon>Zalerion</taxon>
    </lineage>
</organism>
<dbReference type="Proteomes" id="UP001201980">
    <property type="component" value="Unassembled WGS sequence"/>
</dbReference>
<evidence type="ECO:0000256" key="1">
    <source>
        <dbReference type="SAM" id="MobiDB-lite"/>
    </source>
</evidence>
<dbReference type="AlphaFoldDB" id="A0AAD5WUD9"/>
<feature type="region of interest" description="Disordered" evidence="1">
    <location>
        <begin position="18"/>
        <end position="72"/>
    </location>
</feature>
<accession>A0AAD5WUD9</accession>
<reference evidence="2" key="1">
    <citation type="submission" date="2022-07" db="EMBL/GenBank/DDBJ databases">
        <title>Draft genome sequence of Zalerion maritima ATCC 34329, a (micro)plastics degrading marine fungus.</title>
        <authorList>
            <person name="Paco A."/>
            <person name="Goncalves M.F.M."/>
            <person name="Rocha-Santos T.A.P."/>
            <person name="Alves A."/>
        </authorList>
    </citation>
    <scope>NUCLEOTIDE SEQUENCE</scope>
    <source>
        <strain evidence="2">ATCC 34329</strain>
    </source>
</reference>
<gene>
    <name evidence="2" type="ORF">MKZ38_010086</name>
</gene>
<sequence length="124" mass="12967">MNTAPDDKLNFYISPYVDTNTNDNNPAAKGNQCASAAASGAPHHVHPEQQQDDGSAAAPAVPSTNTVAPSPAADAQTLVGRDVELRHLLIFLSTALPPATPSRNRSPRAPPAPILLALRSSQRN</sequence>
<comment type="caution">
    <text evidence="2">The sequence shown here is derived from an EMBL/GenBank/DDBJ whole genome shotgun (WGS) entry which is preliminary data.</text>
</comment>
<protein>
    <submittedName>
        <fullName evidence="2">Uncharacterized protein</fullName>
    </submittedName>
</protein>
<proteinExistence type="predicted"/>
<evidence type="ECO:0000313" key="3">
    <source>
        <dbReference type="Proteomes" id="UP001201980"/>
    </source>
</evidence>
<dbReference type="EMBL" id="JAKWBI020000084">
    <property type="protein sequence ID" value="KAJ2903335.1"/>
    <property type="molecule type" value="Genomic_DNA"/>
</dbReference>
<evidence type="ECO:0000313" key="2">
    <source>
        <dbReference type="EMBL" id="KAJ2903335.1"/>
    </source>
</evidence>
<keyword evidence="3" id="KW-1185">Reference proteome</keyword>